<dbReference type="AlphaFoldDB" id="A0A9D2SYP6"/>
<reference evidence="5" key="2">
    <citation type="submission" date="2021-04" db="EMBL/GenBank/DDBJ databases">
        <authorList>
            <person name="Gilroy R."/>
        </authorList>
    </citation>
    <scope>NUCLEOTIDE SEQUENCE</scope>
    <source>
        <strain evidence="5">ChiGjej1B1-1692</strain>
    </source>
</reference>
<dbReference type="GO" id="GO:0005975">
    <property type="term" value="P:carbohydrate metabolic process"/>
    <property type="evidence" value="ECO:0007669"/>
    <property type="project" value="InterPro"/>
</dbReference>
<feature type="compositionally biased region" description="Basic and acidic residues" evidence="2">
    <location>
        <begin position="1"/>
        <end position="12"/>
    </location>
</feature>
<dbReference type="SUPFAM" id="SSF88713">
    <property type="entry name" value="Glycoside hydrolase/deacetylase"/>
    <property type="match status" value="1"/>
</dbReference>
<dbReference type="PANTHER" id="PTHR34216:SF7">
    <property type="entry name" value="POLY-BETA-1,6-N-ACETYL-D-GLUCOSAMINE N-DEACETYLASE"/>
    <property type="match status" value="1"/>
</dbReference>
<dbReference type="Proteomes" id="UP000823894">
    <property type="component" value="Unassembled WGS sequence"/>
</dbReference>
<dbReference type="InterPro" id="IPR032179">
    <property type="entry name" value="Cry22Aa_Ig-like"/>
</dbReference>
<evidence type="ECO:0000313" key="6">
    <source>
        <dbReference type="Proteomes" id="UP000823894"/>
    </source>
</evidence>
<dbReference type="InterPro" id="IPR002509">
    <property type="entry name" value="NODB_dom"/>
</dbReference>
<protein>
    <submittedName>
        <fullName evidence="5">DUF5011 domain-containing protein</fullName>
    </submittedName>
</protein>
<feature type="region of interest" description="Disordered" evidence="2">
    <location>
        <begin position="57"/>
        <end position="82"/>
    </location>
</feature>
<evidence type="ECO:0000256" key="2">
    <source>
        <dbReference type="SAM" id="MobiDB-lite"/>
    </source>
</evidence>
<dbReference type="Gene3D" id="3.20.20.370">
    <property type="entry name" value="Glycoside hydrolase/deacetylase"/>
    <property type="match status" value="1"/>
</dbReference>
<sequence length="384" mass="43136">MKQNYRKGEERRKHGRHYRRKQRRRNRILRNLLLAFCIVLLALLAAVLIKVLAFPDTEQNEKDPGSGNAVNDIDRTDEEQKSTAVITLDGGTAVEIKLGEGYTDPGYSAQDADGTDLTDQVQVDTSALNRAGEQQVIYTVKDSLGRETQAVRNVTVLPNTEYETPGLPICMYHYVYDPASPPENLDSNYISTDSLEEEMKYLHDNGYYFPTWQEVRDYVDGKLLLPEKSIVLTFDDGPNYMYLGTPILEQYQTPATSFVITSYWNDREMLYGYASDYLTFESHSHKMHQGGGSIGHGGIYTAMTGEEVLADLEKSFEICGNKDAFAYPFGDYTEEGCSTLEEAGLLCAVTTENSKCYPGDNPYLLPRVRMLGSQTLEAFVSAIN</sequence>
<feature type="compositionally biased region" description="Basic and acidic residues" evidence="2">
    <location>
        <begin position="72"/>
        <end position="81"/>
    </location>
</feature>
<dbReference type="Gene3D" id="2.60.40.10">
    <property type="entry name" value="Immunoglobulins"/>
    <property type="match status" value="1"/>
</dbReference>
<feature type="domain" description="Pesticidal crystal protein Cry22Aa Ig-like" evidence="4">
    <location>
        <begin position="86"/>
        <end position="156"/>
    </location>
</feature>
<evidence type="ECO:0000259" key="3">
    <source>
        <dbReference type="Pfam" id="PF01522"/>
    </source>
</evidence>
<gene>
    <name evidence="5" type="ORF">H9757_06830</name>
</gene>
<feature type="region of interest" description="Disordered" evidence="2">
    <location>
        <begin position="1"/>
        <end position="22"/>
    </location>
</feature>
<reference evidence="5" key="1">
    <citation type="journal article" date="2021" name="PeerJ">
        <title>Extensive microbial diversity within the chicken gut microbiome revealed by metagenomics and culture.</title>
        <authorList>
            <person name="Gilroy R."/>
            <person name="Ravi A."/>
            <person name="Getino M."/>
            <person name="Pursley I."/>
            <person name="Horton D.L."/>
            <person name="Alikhan N.F."/>
            <person name="Baker D."/>
            <person name="Gharbi K."/>
            <person name="Hall N."/>
            <person name="Watson M."/>
            <person name="Adriaenssens E.M."/>
            <person name="Foster-Nyarko E."/>
            <person name="Jarju S."/>
            <person name="Secka A."/>
            <person name="Antonio M."/>
            <person name="Oren A."/>
            <person name="Chaudhuri R.R."/>
            <person name="La Ragione R."/>
            <person name="Hildebrand F."/>
            <person name="Pallen M.J."/>
        </authorList>
    </citation>
    <scope>NUCLEOTIDE SEQUENCE</scope>
    <source>
        <strain evidence="5">ChiGjej1B1-1692</strain>
    </source>
</reference>
<dbReference type="PANTHER" id="PTHR34216">
    <property type="match status" value="1"/>
</dbReference>
<name>A0A9D2SYP6_9FIRM</name>
<feature type="domain" description="NodB homology" evidence="3">
    <location>
        <begin position="226"/>
        <end position="345"/>
    </location>
</feature>
<dbReference type="InterPro" id="IPR011330">
    <property type="entry name" value="Glyco_hydro/deAcase_b/a-brl"/>
</dbReference>
<feature type="compositionally biased region" description="Basic residues" evidence="2">
    <location>
        <begin position="13"/>
        <end position="22"/>
    </location>
</feature>
<comment type="caution">
    <text evidence="5">The sequence shown here is derived from an EMBL/GenBank/DDBJ whole genome shotgun (WGS) entry which is preliminary data.</text>
</comment>
<dbReference type="Pfam" id="PF16403">
    <property type="entry name" value="Bact_surface_Ig-like"/>
    <property type="match status" value="1"/>
</dbReference>
<dbReference type="InterPro" id="IPR051398">
    <property type="entry name" value="Polysacch_Deacetylase"/>
</dbReference>
<dbReference type="InterPro" id="IPR013783">
    <property type="entry name" value="Ig-like_fold"/>
</dbReference>
<evidence type="ECO:0000256" key="1">
    <source>
        <dbReference type="ARBA" id="ARBA00022729"/>
    </source>
</evidence>
<dbReference type="Pfam" id="PF01522">
    <property type="entry name" value="Polysacc_deac_1"/>
    <property type="match status" value="1"/>
</dbReference>
<organism evidence="5 6">
    <name type="scientific">Candidatus Mediterraneibacter faecigallinarum</name>
    <dbReference type="NCBI Taxonomy" id="2838669"/>
    <lineage>
        <taxon>Bacteria</taxon>
        <taxon>Bacillati</taxon>
        <taxon>Bacillota</taxon>
        <taxon>Clostridia</taxon>
        <taxon>Lachnospirales</taxon>
        <taxon>Lachnospiraceae</taxon>
        <taxon>Mediterraneibacter</taxon>
    </lineage>
</organism>
<proteinExistence type="predicted"/>
<accession>A0A9D2SYP6</accession>
<dbReference type="GO" id="GO:0016810">
    <property type="term" value="F:hydrolase activity, acting on carbon-nitrogen (but not peptide) bonds"/>
    <property type="evidence" value="ECO:0007669"/>
    <property type="project" value="InterPro"/>
</dbReference>
<dbReference type="EMBL" id="DWWK01000096">
    <property type="protein sequence ID" value="HJC38760.1"/>
    <property type="molecule type" value="Genomic_DNA"/>
</dbReference>
<evidence type="ECO:0000313" key="5">
    <source>
        <dbReference type="EMBL" id="HJC38760.1"/>
    </source>
</evidence>
<evidence type="ECO:0000259" key="4">
    <source>
        <dbReference type="Pfam" id="PF16403"/>
    </source>
</evidence>
<keyword evidence="1" id="KW-0732">Signal</keyword>